<comment type="similarity">
    <text evidence="6">Belongs to the NapF family.</text>
</comment>
<dbReference type="InterPro" id="IPR017900">
    <property type="entry name" value="4Fe4S_Fe_S_CS"/>
</dbReference>
<feature type="binding site" evidence="6">
    <location>
        <position position="74"/>
    </location>
    <ligand>
        <name>[4Fe-4S] cluster</name>
        <dbReference type="ChEBI" id="CHEBI:49883"/>
        <label>2</label>
    </ligand>
</feature>
<evidence type="ECO:0000313" key="8">
    <source>
        <dbReference type="EMBL" id="SHJ50528.1"/>
    </source>
</evidence>
<evidence type="ECO:0000256" key="5">
    <source>
        <dbReference type="ARBA" id="ARBA00023014"/>
    </source>
</evidence>
<name>A0A1M6JV04_9RHOB</name>
<comment type="function">
    <text evidence="6">Could be involved in the maturation of NapA, the catalytic subunit of the periplasmic nitrate reductase, before its export into the periplasm.</text>
</comment>
<dbReference type="GO" id="GO:0051539">
    <property type="term" value="F:4 iron, 4 sulfur cluster binding"/>
    <property type="evidence" value="ECO:0007669"/>
    <property type="project" value="UniProtKB-UniRule"/>
</dbReference>
<feature type="binding site" evidence="6">
    <location>
        <position position="148"/>
    </location>
    <ligand>
        <name>[4Fe-4S] cluster</name>
        <dbReference type="ChEBI" id="CHEBI:49883"/>
        <label>3</label>
    </ligand>
</feature>
<reference evidence="9" key="1">
    <citation type="submission" date="2016-11" db="EMBL/GenBank/DDBJ databases">
        <authorList>
            <person name="Varghese N."/>
            <person name="Submissions S."/>
        </authorList>
    </citation>
    <scope>NUCLEOTIDE SEQUENCE [LARGE SCALE GENOMIC DNA]</scope>
    <source>
        <strain evidence="9">DSM 100564</strain>
    </source>
</reference>
<dbReference type="Gene3D" id="3.30.70.20">
    <property type="match status" value="2"/>
</dbReference>
<feature type="binding site" evidence="6">
    <location>
        <position position="36"/>
    </location>
    <ligand>
        <name>[4Fe-4S] cluster</name>
        <dbReference type="ChEBI" id="CHEBI:49883"/>
        <label>1</label>
    </ligand>
</feature>
<dbReference type="GO" id="GO:0005737">
    <property type="term" value="C:cytoplasm"/>
    <property type="evidence" value="ECO:0007669"/>
    <property type="project" value="UniProtKB-SubCell"/>
</dbReference>
<evidence type="ECO:0000256" key="1">
    <source>
        <dbReference type="ARBA" id="ARBA00022485"/>
    </source>
</evidence>
<evidence type="ECO:0000256" key="4">
    <source>
        <dbReference type="ARBA" id="ARBA00023004"/>
    </source>
</evidence>
<dbReference type="NCBIfam" id="TIGR00402">
    <property type="entry name" value="napF"/>
    <property type="match status" value="1"/>
</dbReference>
<feature type="binding site" evidence="6">
    <location>
        <position position="46"/>
    </location>
    <ligand>
        <name>[4Fe-4S] cluster</name>
        <dbReference type="ChEBI" id="CHEBI:49883"/>
        <label>1</label>
    </ligand>
</feature>
<dbReference type="STRING" id="1470563.SAMN05444000_109127"/>
<evidence type="ECO:0000256" key="3">
    <source>
        <dbReference type="ARBA" id="ARBA00022737"/>
    </source>
</evidence>
<keyword evidence="6" id="KW-0963">Cytoplasm</keyword>
<dbReference type="Pfam" id="PF12838">
    <property type="entry name" value="Fer4_7"/>
    <property type="match status" value="2"/>
</dbReference>
<accession>A0A1M6JV04</accession>
<keyword evidence="3 6" id="KW-0677">Repeat</keyword>
<dbReference type="InterPro" id="IPR050572">
    <property type="entry name" value="Fe-S_Ferredoxin"/>
</dbReference>
<dbReference type="OrthoDB" id="9800445at2"/>
<comment type="subunit">
    <text evidence="6">Interacts with the cytoplasmic NapA precursor.</text>
</comment>
<dbReference type="PROSITE" id="PS00198">
    <property type="entry name" value="4FE4S_FER_1"/>
    <property type="match status" value="1"/>
</dbReference>
<feature type="binding site" evidence="6">
    <location>
        <position position="141"/>
    </location>
    <ligand>
        <name>[4Fe-4S] cluster</name>
        <dbReference type="ChEBI" id="CHEBI:49883"/>
        <label>3</label>
    </ligand>
</feature>
<keyword evidence="4 6" id="KW-0408">Iron</keyword>
<keyword evidence="2 6" id="KW-0479">Metal-binding</keyword>
<feature type="binding site" evidence="6">
    <location>
        <position position="144"/>
    </location>
    <ligand>
        <name>[4Fe-4S] cluster</name>
        <dbReference type="ChEBI" id="CHEBI:49883"/>
        <label>3</label>
    </ligand>
</feature>
<comment type="subcellular location">
    <subcellularLocation>
        <location evidence="6">Cytoplasm</location>
    </subcellularLocation>
</comment>
<keyword evidence="5 6" id="KW-0411">Iron-sulfur</keyword>
<feature type="binding site" evidence="6">
    <location>
        <position position="71"/>
    </location>
    <ligand>
        <name>[4Fe-4S] cluster</name>
        <dbReference type="ChEBI" id="CHEBI:49883"/>
        <label>2</label>
    </ligand>
</feature>
<feature type="binding site" evidence="6">
    <location>
        <position position="78"/>
    </location>
    <ligand>
        <name>[4Fe-4S] cluster</name>
        <dbReference type="ChEBI" id="CHEBI:49883"/>
        <label>2</label>
    </ligand>
</feature>
<protein>
    <recommendedName>
        <fullName evidence="6">Ferredoxin-type protein NapF</fullName>
    </recommendedName>
</protein>
<dbReference type="RefSeq" id="WP_073252073.1">
    <property type="nucleotide sequence ID" value="NZ_FQZQ01000009.1"/>
</dbReference>
<dbReference type="HAMAP" id="MF_02201">
    <property type="entry name" value="NapF"/>
    <property type="match status" value="1"/>
</dbReference>
<organism evidence="8 9">
    <name type="scientific">Shimia gijangensis</name>
    <dbReference type="NCBI Taxonomy" id="1470563"/>
    <lineage>
        <taxon>Bacteria</taxon>
        <taxon>Pseudomonadati</taxon>
        <taxon>Pseudomonadota</taxon>
        <taxon>Alphaproteobacteria</taxon>
        <taxon>Rhodobacterales</taxon>
        <taxon>Roseobacteraceae</taxon>
    </lineage>
</organism>
<evidence type="ECO:0000256" key="2">
    <source>
        <dbReference type="ARBA" id="ARBA00022723"/>
    </source>
</evidence>
<dbReference type="SUPFAM" id="SSF54862">
    <property type="entry name" value="4Fe-4S ferredoxins"/>
    <property type="match status" value="1"/>
</dbReference>
<dbReference type="CDD" id="cd10564">
    <property type="entry name" value="NapF_like"/>
    <property type="match status" value="1"/>
</dbReference>
<feature type="binding site" evidence="6">
    <location>
        <position position="68"/>
    </location>
    <ligand>
        <name>[4Fe-4S] cluster</name>
        <dbReference type="ChEBI" id="CHEBI:49883"/>
        <label>2</label>
    </ligand>
</feature>
<evidence type="ECO:0000313" key="9">
    <source>
        <dbReference type="Proteomes" id="UP000183982"/>
    </source>
</evidence>
<keyword evidence="9" id="KW-1185">Reference proteome</keyword>
<feature type="binding site" evidence="6">
    <location>
        <position position="39"/>
    </location>
    <ligand>
        <name>[4Fe-4S] cluster</name>
        <dbReference type="ChEBI" id="CHEBI:49883"/>
        <label>1</label>
    </ligand>
</feature>
<dbReference type="PROSITE" id="PS51379">
    <property type="entry name" value="4FE4S_FER_2"/>
    <property type="match status" value="3"/>
</dbReference>
<proteinExistence type="inferred from homology"/>
<dbReference type="GO" id="GO:0046872">
    <property type="term" value="F:metal ion binding"/>
    <property type="evidence" value="ECO:0007669"/>
    <property type="project" value="UniProtKB-KW"/>
</dbReference>
<keyword evidence="1 6" id="KW-0004">4Fe-4S</keyword>
<dbReference type="PANTHER" id="PTHR43687:SF1">
    <property type="entry name" value="FERREDOXIN III"/>
    <property type="match status" value="1"/>
</dbReference>
<feature type="domain" description="4Fe-4S ferredoxin-type" evidence="7">
    <location>
        <begin position="59"/>
        <end position="88"/>
    </location>
</feature>
<dbReference type="InterPro" id="IPR017896">
    <property type="entry name" value="4Fe4S_Fe-S-bd"/>
</dbReference>
<feature type="binding site" evidence="6">
    <location>
        <position position="138"/>
    </location>
    <ligand>
        <name>[4Fe-4S] cluster</name>
        <dbReference type="ChEBI" id="CHEBI:49883"/>
        <label>3</label>
    </ligand>
</feature>
<feature type="domain" description="4Fe-4S ferredoxin-type" evidence="7">
    <location>
        <begin position="27"/>
        <end position="56"/>
    </location>
</feature>
<gene>
    <name evidence="6" type="primary">napF</name>
    <name evidence="8" type="ORF">SAMN05444000_109127</name>
</gene>
<evidence type="ECO:0000256" key="6">
    <source>
        <dbReference type="HAMAP-Rule" id="MF_02201"/>
    </source>
</evidence>
<dbReference type="EMBL" id="FQZQ01000009">
    <property type="protein sequence ID" value="SHJ50528.1"/>
    <property type="molecule type" value="Genomic_DNA"/>
</dbReference>
<sequence>MTSVPSRRAFLRGRFEAPAVMRPFGAIAEQTFHNTCTSCGDCVSACPESILFKGEGGLPYVNFSQDGCTFCGDCIEACETGALVADQPWLWSASIASTCLSEKGVQCRTCQDHCDERAIRFQLVPGGREKLELNSSLCTGCGYCVAPCPVNAISLTQFTPSTEASRC</sequence>
<feature type="binding site" evidence="6">
    <location>
        <position position="42"/>
    </location>
    <ligand>
        <name>[4Fe-4S] cluster</name>
        <dbReference type="ChEBI" id="CHEBI:49883"/>
        <label>1</label>
    </ligand>
</feature>
<dbReference type="InterPro" id="IPR004496">
    <property type="entry name" value="NapF"/>
</dbReference>
<dbReference type="Proteomes" id="UP000183982">
    <property type="component" value="Unassembled WGS sequence"/>
</dbReference>
<comment type="cofactor">
    <cofactor evidence="6">
        <name>[4Fe-4S] cluster</name>
        <dbReference type="ChEBI" id="CHEBI:49883"/>
    </cofactor>
</comment>
<evidence type="ECO:0000259" key="7">
    <source>
        <dbReference type="PROSITE" id="PS51379"/>
    </source>
</evidence>
<feature type="domain" description="4Fe-4S ferredoxin-type" evidence="7">
    <location>
        <begin position="129"/>
        <end position="158"/>
    </location>
</feature>
<dbReference type="PANTHER" id="PTHR43687">
    <property type="entry name" value="ADENYLYLSULFATE REDUCTASE, BETA SUBUNIT"/>
    <property type="match status" value="1"/>
</dbReference>
<dbReference type="AlphaFoldDB" id="A0A1M6JV04"/>